<name>A0A919C973_9ACTN</name>
<comment type="caution">
    <text evidence="1">The sequence shown here is derived from an EMBL/GenBank/DDBJ whole genome shotgun (WGS) entry which is preliminary data.</text>
</comment>
<accession>A0A919C973</accession>
<evidence type="ECO:0000313" key="2">
    <source>
        <dbReference type="Proteomes" id="UP000638353"/>
    </source>
</evidence>
<proteinExistence type="predicted"/>
<reference evidence="1" key="1">
    <citation type="journal article" date="2014" name="Int. J. Syst. Evol. Microbiol.">
        <title>Complete genome sequence of Corynebacterium casei LMG S-19264T (=DSM 44701T), isolated from a smear-ripened cheese.</title>
        <authorList>
            <consortium name="US DOE Joint Genome Institute (JGI-PGF)"/>
            <person name="Walter F."/>
            <person name="Albersmeier A."/>
            <person name="Kalinowski J."/>
            <person name="Ruckert C."/>
        </authorList>
    </citation>
    <scope>NUCLEOTIDE SEQUENCE</scope>
    <source>
        <strain evidence="1">JCM 4637</strain>
    </source>
</reference>
<dbReference type="EMBL" id="BMVC01000004">
    <property type="protein sequence ID" value="GHC89136.1"/>
    <property type="molecule type" value="Genomic_DNA"/>
</dbReference>
<dbReference type="RefSeq" id="WP_189823377.1">
    <property type="nucleotide sequence ID" value="NZ_BMVC01000004.1"/>
</dbReference>
<protein>
    <submittedName>
        <fullName evidence="1">Uncharacterized protein</fullName>
    </submittedName>
</protein>
<reference evidence="1" key="2">
    <citation type="submission" date="2020-09" db="EMBL/GenBank/DDBJ databases">
        <authorList>
            <person name="Sun Q."/>
            <person name="Ohkuma M."/>
        </authorList>
    </citation>
    <scope>NUCLEOTIDE SEQUENCE</scope>
    <source>
        <strain evidence="1">JCM 4637</strain>
    </source>
</reference>
<dbReference type="Proteomes" id="UP000638353">
    <property type="component" value="Unassembled WGS sequence"/>
</dbReference>
<gene>
    <name evidence="1" type="ORF">GCM10010334_21930</name>
</gene>
<organism evidence="1 2">
    <name type="scientific">Streptomyces finlayi</name>
    <dbReference type="NCBI Taxonomy" id="67296"/>
    <lineage>
        <taxon>Bacteria</taxon>
        <taxon>Bacillati</taxon>
        <taxon>Actinomycetota</taxon>
        <taxon>Actinomycetes</taxon>
        <taxon>Kitasatosporales</taxon>
        <taxon>Streptomycetaceae</taxon>
        <taxon>Streptomyces</taxon>
    </lineage>
</organism>
<evidence type="ECO:0000313" key="1">
    <source>
        <dbReference type="EMBL" id="GHC89136.1"/>
    </source>
</evidence>
<sequence length="53" mass="5287">MFGLPAFNSLPDGPFAYTALDATTLTVLGSVLLHGGGSIAIARLLQGRGAAVS</sequence>
<dbReference type="AlphaFoldDB" id="A0A919C973"/>